<reference evidence="2" key="1">
    <citation type="submission" date="2020-05" db="EMBL/GenBank/DDBJ databases">
        <title>Phylogenomic resolution of chytrid fungi.</title>
        <authorList>
            <person name="Stajich J.E."/>
            <person name="Amses K."/>
            <person name="Simmons R."/>
            <person name="Seto K."/>
            <person name="Myers J."/>
            <person name="Bonds A."/>
            <person name="Quandt C.A."/>
            <person name="Barry K."/>
            <person name="Liu P."/>
            <person name="Grigoriev I."/>
            <person name="Longcore J.E."/>
            <person name="James T.Y."/>
        </authorList>
    </citation>
    <scope>NUCLEOTIDE SEQUENCE</scope>
    <source>
        <strain evidence="2">PLAUS21</strain>
    </source>
</reference>
<name>A0AAD5UM66_9FUNG</name>
<organism evidence="2 3">
    <name type="scientific">Boothiomyces macroporosus</name>
    <dbReference type="NCBI Taxonomy" id="261099"/>
    <lineage>
        <taxon>Eukaryota</taxon>
        <taxon>Fungi</taxon>
        <taxon>Fungi incertae sedis</taxon>
        <taxon>Chytridiomycota</taxon>
        <taxon>Chytridiomycota incertae sedis</taxon>
        <taxon>Chytridiomycetes</taxon>
        <taxon>Rhizophydiales</taxon>
        <taxon>Terramycetaceae</taxon>
        <taxon>Boothiomyces</taxon>
    </lineage>
</organism>
<dbReference type="Proteomes" id="UP001210925">
    <property type="component" value="Unassembled WGS sequence"/>
</dbReference>
<sequence>MPNGQFTFYSNGGCKGENQSVQLGSVTNMTIGGIGNVNAEFVKINTGVETYRWTAFIPAAYLVYRYHVPMEIIAAISYACGWILSIFVLGYFVYRHVNTKSMYMLILAVSQLLWIIWEVMDFSYYNIVFPDRLSGGKFDTYDASIQGAGNPYASWMQIAPLWILLMIIINTVPAFMITIRLLKNSEYLHEISTLTAICKVFKNNSIFAILVILQVINSIGYIICTCIQNYTEILGSDRNFLGLNGIIALLFAIHSAINCLFIEHIRVFLKLKTKFSSYKNLQQSIVIVPNAPTEPLSDEIPFRTRKRLSTIEEVCVFEEGAVDGLPQLF</sequence>
<feature type="transmembrane region" description="Helical" evidence="1">
    <location>
        <begin position="203"/>
        <end position="223"/>
    </location>
</feature>
<keyword evidence="1" id="KW-0472">Membrane</keyword>
<evidence type="ECO:0000256" key="1">
    <source>
        <dbReference type="SAM" id="Phobius"/>
    </source>
</evidence>
<dbReference type="EMBL" id="JADGKB010000016">
    <property type="protein sequence ID" value="KAJ3259695.1"/>
    <property type="molecule type" value="Genomic_DNA"/>
</dbReference>
<keyword evidence="3" id="KW-1185">Reference proteome</keyword>
<dbReference type="AlphaFoldDB" id="A0AAD5UM66"/>
<gene>
    <name evidence="2" type="ORF">HK103_001956</name>
</gene>
<keyword evidence="1" id="KW-1133">Transmembrane helix</keyword>
<accession>A0AAD5UM66</accession>
<proteinExistence type="predicted"/>
<evidence type="ECO:0000313" key="3">
    <source>
        <dbReference type="Proteomes" id="UP001210925"/>
    </source>
</evidence>
<protein>
    <submittedName>
        <fullName evidence="2">Uncharacterized protein</fullName>
    </submittedName>
</protein>
<feature type="transmembrane region" description="Helical" evidence="1">
    <location>
        <begin position="101"/>
        <end position="117"/>
    </location>
</feature>
<feature type="transmembrane region" description="Helical" evidence="1">
    <location>
        <begin position="72"/>
        <end position="94"/>
    </location>
</feature>
<feature type="transmembrane region" description="Helical" evidence="1">
    <location>
        <begin position="243"/>
        <end position="262"/>
    </location>
</feature>
<feature type="transmembrane region" description="Helical" evidence="1">
    <location>
        <begin position="161"/>
        <end position="182"/>
    </location>
</feature>
<keyword evidence="1" id="KW-0812">Transmembrane</keyword>
<comment type="caution">
    <text evidence="2">The sequence shown here is derived from an EMBL/GenBank/DDBJ whole genome shotgun (WGS) entry which is preliminary data.</text>
</comment>
<evidence type="ECO:0000313" key="2">
    <source>
        <dbReference type="EMBL" id="KAJ3259695.1"/>
    </source>
</evidence>